<evidence type="ECO:0000256" key="3">
    <source>
        <dbReference type="ARBA" id="ARBA00022475"/>
    </source>
</evidence>
<dbReference type="NCBIfam" id="TIGR01065">
    <property type="entry name" value="hlyIII"/>
    <property type="match status" value="1"/>
</dbReference>
<feature type="transmembrane region" description="Helical" evidence="8">
    <location>
        <begin position="141"/>
        <end position="160"/>
    </location>
</feature>
<protein>
    <submittedName>
        <fullName evidence="9">Hemolysin III family protein</fullName>
    </submittedName>
</protein>
<feature type="transmembrane region" description="Helical" evidence="8">
    <location>
        <begin position="166"/>
        <end position="185"/>
    </location>
</feature>
<keyword evidence="10" id="KW-1185">Reference proteome</keyword>
<sequence length="218" mass="24269">MSSSAARRAYSHGEEVANSITHGLGVLFSIVGLVLLVAIAARNHDIWQVVSCAIYGSTLLLLYTASTLYHAIPLPVPKRILQTLDHIAIFLLIAGTYTPFSLISLRDSWGWPLFYSVWGLALLGVLIELSFLKRYHAMQVGLYIAMGWIALIAIKPLMAAVPYDGLVLLFAGGIAYTFGVIFYVWRSMRYHHALWHLFVLAGSVLHYFAVLFYVLPRA</sequence>
<dbReference type="InterPro" id="IPR005744">
    <property type="entry name" value="Hy-lIII"/>
</dbReference>
<dbReference type="Pfam" id="PF03006">
    <property type="entry name" value="HlyIII"/>
    <property type="match status" value="1"/>
</dbReference>
<name>A0A411HFP6_9GAMM</name>
<proteinExistence type="inferred from homology"/>
<organism evidence="9 10">
    <name type="scientific">Pseudolysobacter antarcticus</name>
    <dbReference type="NCBI Taxonomy" id="2511995"/>
    <lineage>
        <taxon>Bacteria</taxon>
        <taxon>Pseudomonadati</taxon>
        <taxon>Pseudomonadota</taxon>
        <taxon>Gammaproteobacteria</taxon>
        <taxon>Lysobacterales</taxon>
        <taxon>Rhodanobacteraceae</taxon>
        <taxon>Pseudolysobacter</taxon>
    </lineage>
</organism>
<evidence type="ECO:0000313" key="10">
    <source>
        <dbReference type="Proteomes" id="UP000291562"/>
    </source>
</evidence>
<evidence type="ECO:0000256" key="4">
    <source>
        <dbReference type="ARBA" id="ARBA00022692"/>
    </source>
</evidence>
<keyword evidence="5 8" id="KW-1133">Transmembrane helix</keyword>
<feature type="binding site" evidence="7">
    <location>
        <position position="196"/>
    </location>
    <ligand>
        <name>Zn(2+)</name>
        <dbReference type="ChEBI" id="CHEBI:29105"/>
    </ligand>
</feature>
<evidence type="ECO:0000313" key="9">
    <source>
        <dbReference type="EMBL" id="QBB69308.1"/>
    </source>
</evidence>
<evidence type="ECO:0000256" key="2">
    <source>
        <dbReference type="ARBA" id="ARBA00008488"/>
    </source>
</evidence>
<feature type="binding site" evidence="7">
    <location>
        <position position="192"/>
    </location>
    <ligand>
        <name>Zn(2+)</name>
        <dbReference type="ChEBI" id="CHEBI:29105"/>
    </ligand>
</feature>
<feature type="binding site" evidence="7">
    <location>
        <position position="70"/>
    </location>
    <ligand>
        <name>Zn(2+)</name>
        <dbReference type="ChEBI" id="CHEBI:29105"/>
    </ligand>
</feature>
<keyword evidence="3" id="KW-1003">Cell membrane</keyword>
<dbReference type="RefSeq" id="WP_129831564.1">
    <property type="nucleotide sequence ID" value="NZ_CP035704.1"/>
</dbReference>
<comment type="similarity">
    <text evidence="2">Belongs to the UPF0073 (Hly-III) family.</text>
</comment>
<feature type="transmembrane region" description="Helical" evidence="8">
    <location>
        <begin position="109"/>
        <end position="129"/>
    </location>
</feature>
<dbReference type="EMBL" id="CP035704">
    <property type="protein sequence ID" value="QBB69308.1"/>
    <property type="molecule type" value="Genomic_DNA"/>
</dbReference>
<dbReference type="PANTHER" id="PTHR20855:SF3">
    <property type="entry name" value="LD03007P"/>
    <property type="match status" value="1"/>
</dbReference>
<keyword evidence="4 8" id="KW-0812">Transmembrane</keyword>
<dbReference type="InterPro" id="IPR004254">
    <property type="entry name" value="AdipoR/HlyIII-related"/>
</dbReference>
<evidence type="ECO:0000256" key="6">
    <source>
        <dbReference type="ARBA" id="ARBA00023136"/>
    </source>
</evidence>
<evidence type="ECO:0000256" key="1">
    <source>
        <dbReference type="ARBA" id="ARBA00004651"/>
    </source>
</evidence>
<feature type="transmembrane region" description="Helical" evidence="8">
    <location>
        <begin position="46"/>
        <end position="72"/>
    </location>
</feature>
<feature type="transmembrane region" description="Helical" evidence="8">
    <location>
        <begin position="197"/>
        <end position="215"/>
    </location>
</feature>
<dbReference type="AlphaFoldDB" id="A0A411HFP6"/>
<evidence type="ECO:0000256" key="7">
    <source>
        <dbReference type="PIRSR" id="PIRSR604254-1"/>
    </source>
</evidence>
<keyword evidence="6 8" id="KW-0472">Membrane</keyword>
<comment type="subcellular location">
    <subcellularLocation>
        <location evidence="1">Cell membrane</location>
        <topology evidence="1">Multi-pass membrane protein</topology>
    </subcellularLocation>
</comment>
<reference evidence="9 10" key="1">
    <citation type="submission" date="2019-01" db="EMBL/GenBank/DDBJ databases">
        <title>Pseudolysobacter antarctica gen. nov., sp. nov., isolated from Fildes Peninsula, Antarctica.</title>
        <authorList>
            <person name="Wei Z."/>
            <person name="Peng F."/>
        </authorList>
    </citation>
    <scope>NUCLEOTIDE SEQUENCE [LARGE SCALE GENOMIC DNA]</scope>
    <source>
        <strain evidence="9 10">AQ6-296</strain>
    </source>
</reference>
<keyword evidence="7" id="KW-0479">Metal-binding</keyword>
<evidence type="ECO:0000256" key="5">
    <source>
        <dbReference type="ARBA" id="ARBA00022989"/>
    </source>
</evidence>
<dbReference type="Proteomes" id="UP000291562">
    <property type="component" value="Chromosome"/>
</dbReference>
<evidence type="ECO:0000256" key="8">
    <source>
        <dbReference type="SAM" id="Phobius"/>
    </source>
</evidence>
<dbReference type="GO" id="GO:0140911">
    <property type="term" value="F:pore-forming activity"/>
    <property type="evidence" value="ECO:0007669"/>
    <property type="project" value="InterPro"/>
</dbReference>
<dbReference type="GO" id="GO:0046872">
    <property type="term" value="F:metal ion binding"/>
    <property type="evidence" value="ECO:0007669"/>
    <property type="project" value="UniProtKB-KW"/>
</dbReference>
<dbReference type="KEGG" id="xbc:ELE36_02350"/>
<dbReference type="GO" id="GO:0005886">
    <property type="term" value="C:plasma membrane"/>
    <property type="evidence" value="ECO:0007669"/>
    <property type="project" value="UniProtKB-SubCell"/>
</dbReference>
<feature type="transmembrane region" description="Helical" evidence="8">
    <location>
        <begin position="20"/>
        <end position="40"/>
    </location>
</feature>
<gene>
    <name evidence="9" type="ORF">ELE36_02350</name>
</gene>
<feature type="transmembrane region" description="Helical" evidence="8">
    <location>
        <begin position="84"/>
        <end position="103"/>
    </location>
</feature>
<keyword evidence="7" id="KW-0862">Zinc</keyword>
<dbReference type="PANTHER" id="PTHR20855">
    <property type="entry name" value="ADIPOR/PROGESTIN RECEPTOR-RELATED"/>
    <property type="match status" value="1"/>
</dbReference>
<accession>A0A411HFP6</accession>
<dbReference type="OrthoDB" id="9813689at2"/>